<sequence length="146" mass="16292">MQSLGLLIHNVSHLLKREFERVARPHGLTLLQWRVLGHLSREDGLTQTVLGARLESSPMTISDVVERLEAAGLVAREVDPSDSRAKIVRITIEARGLVEKMRDVAAEVYERALDGIEEADRAAMDRALTRIASNLEDTKTRKDKVA</sequence>
<accession>A0A017HLY2</accession>
<proteinExistence type="predicted"/>
<evidence type="ECO:0000256" key="2">
    <source>
        <dbReference type="ARBA" id="ARBA00023125"/>
    </source>
</evidence>
<dbReference type="InterPro" id="IPR036390">
    <property type="entry name" value="WH_DNA-bd_sf"/>
</dbReference>
<dbReference type="Gene3D" id="1.10.10.10">
    <property type="entry name" value="Winged helix-like DNA-binding domain superfamily/Winged helix DNA-binding domain"/>
    <property type="match status" value="1"/>
</dbReference>
<dbReference type="EMBL" id="AOSK01000106">
    <property type="protein sequence ID" value="EYD74789.1"/>
    <property type="molecule type" value="Genomic_DNA"/>
</dbReference>
<name>A0A017HLY2_9RHOB</name>
<dbReference type="GO" id="GO:0006950">
    <property type="term" value="P:response to stress"/>
    <property type="evidence" value="ECO:0007669"/>
    <property type="project" value="TreeGrafter"/>
</dbReference>
<keyword evidence="6" id="KW-1185">Reference proteome</keyword>
<dbReference type="InterPro" id="IPR039422">
    <property type="entry name" value="MarR/SlyA-like"/>
</dbReference>
<dbReference type="Proteomes" id="UP000019666">
    <property type="component" value="Unassembled WGS sequence"/>
</dbReference>
<dbReference type="SUPFAM" id="SSF46785">
    <property type="entry name" value="Winged helix' DNA-binding domain"/>
    <property type="match status" value="1"/>
</dbReference>
<protein>
    <submittedName>
        <fullName evidence="5">Transcriptional regulator, MarR family</fullName>
    </submittedName>
</protein>
<gene>
    <name evidence="5" type="ORF">Rumeso_03652</name>
</gene>
<dbReference type="InterPro" id="IPR000835">
    <property type="entry name" value="HTH_MarR-typ"/>
</dbReference>
<dbReference type="PANTHER" id="PTHR33164:SF64">
    <property type="entry name" value="TRANSCRIPTIONAL REGULATOR SLYA"/>
    <property type="match status" value="1"/>
</dbReference>
<keyword evidence="3" id="KW-0804">Transcription</keyword>
<dbReference type="AlphaFoldDB" id="A0A017HLY2"/>
<evidence type="ECO:0000256" key="1">
    <source>
        <dbReference type="ARBA" id="ARBA00023015"/>
    </source>
</evidence>
<dbReference type="HOGENOM" id="CLU_083287_18_2_5"/>
<dbReference type="STRING" id="442562.Rumeso_03652"/>
<reference evidence="5 6" key="1">
    <citation type="submission" date="2013-02" db="EMBL/GenBank/DDBJ databases">
        <authorList>
            <person name="Fiebig A."/>
            <person name="Goeker M."/>
            <person name="Klenk H.-P.P."/>
        </authorList>
    </citation>
    <scope>NUCLEOTIDE SEQUENCE [LARGE SCALE GENOMIC DNA]</scope>
    <source>
        <strain evidence="5 6">DSM 19309</strain>
    </source>
</reference>
<organism evidence="5 6">
    <name type="scientific">Rubellimicrobium mesophilum DSM 19309</name>
    <dbReference type="NCBI Taxonomy" id="442562"/>
    <lineage>
        <taxon>Bacteria</taxon>
        <taxon>Pseudomonadati</taxon>
        <taxon>Pseudomonadota</taxon>
        <taxon>Alphaproteobacteria</taxon>
        <taxon>Rhodobacterales</taxon>
        <taxon>Roseobacteraceae</taxon>
        <taxon>Rubellimicrobium</taxon>
    </lineage>
</organism>
<evidence type="ECO:0000256" key="3">
    <source>
        <dbReference type="ARBA" id="ARBA00023163"/>
    </source>
</evidence>
<evidence type="ECO:0000259" key="4">
    <source>
        <dbReference type="PROSITE" id="PS50995"/>
    </source>
</evidence>
<dbReference type="PANTHER" id="PTHR33164">
    <property type="entry name" value="TRANSCRIPTIONAL REGULATOR, MARR FAMILY"/>
    <property type="match status" value="1"/>
</dbReference>
<dbReference type="PROSITE" id="PS50995">
    <property type="entry name" value="HTH_MARR_2"/>
    <property type="match status" value="1"/>
</dbReference>
<dbReference type="GO" id="GO:0003677">
    <property type="term" value="F:DNA binding"/>
    <property type="evidence" value="ECO:0007669"/>
    <property type="project" value="UniProtKB-KW"/>
</dbReference>
<dbReference type="InterPro" id="IPR036388">
    <property type="entry name" value="WH-like_DNA-bd_sf"/>
</dbReference>
<feature type="domain" description="HTH marR-type" evidence="4">
    <location>
        <begin position="1"/>
        <end position="133"/>
    </location>
</feature>
<dbReference type="Pfam" id="PF12802">
    <property type="entry name" value="MarR_2"/>
    <property type="match status" value="1"/>
</dbReference>
<dbReference type="SMART" id="SM00347">
    <property type="entry name" value="HTH_MARR"/>
    <property type="match status" value="1"/>
</dbReference>
<evidence type="ECO:0000313" key="6">
    <source>
        <dbReference type="Proteomes" id="UP000019666"/>
    </source>
</evidence>
<keyword evidence="1" id="KW-0805">Transcription regulation</keyword>
<comment type="caution">
    <text evidence="5">The sequence shown here is derived from an EMBL/GenBank/DDBJ whole genome shotgun (WGS) entry which is preliminary data.</text>
</comment>
<keyword evidence="2" id="KW-0238">DNA-binding</keyword>
<evidence type="ECO:0000313" key="5">
    <source>
        <dbReference type="EMBL" id="EYD74789.1"/>
    </source>
</evidence>
<dbReference type="GO" id="GO:0003700">
    <property type="term" value="F:DNA-binding transcription factor activity"/>
    <property type="evidence" value="ECO:0007669"/>
    <property type="project" value="InterPro"/>
</dbReference>